<dbReference type="Pfam" id="PF24973">
    <property type="entry name" value="EGF_LMN_ATRN"/>
    <property type="match status" value="2"/>
</dbReference>
<keyword evidence="3" id="KW-0272">Extracellular matrix</keyword>
<dbReference type="GO" id="GO:0009888">
    <property type="term" value="P:tissue development"/>
    <property type="evidence" value="ECO:0007669"/>
    <property type="project" value="TreeGrafter"/>
</dbReference>
<keyword evidence="10" id="KW-0325">Glycoprotein</keyword>
<name>A0AAD5N7A4_PARTN</name>
<evidence type="ECO:0000313" key="15">
    <source>
        <dbReference type="EMBL" id="KAJ1362206.1"/>
    </source>
</evidence>
<evidence type="ECO:0000256" key="2">
    <source>
        <dbReference type="ARBA" id="ARBA00022525"/>
    </source>
</evidence>
<dbReference type="Proteomes" id="UP001196413">
    <property type="component" value="Unassembled WGS sequence"/>
</dbReference>
<proteinExistence type="predicted"/>
<dbReference type="AlphaFoldDB" id="A0AAD5N7A4"/>
<dbReference type="GO" id="GO:0005604">
    <property type="term" value="C:basement membrane"/>
    <property type="evidence" value="ECO:0007669"/>
    <property type="project" value="UniProtKB-SubCell"/>
</dbReference>
<evidence type="ECO:0000256" key="11">
    <source>
        <dbReference type="ARBA" id="ARBA00023292"/>
    </source>
</evidence>
<evidence type="ECO:0000256" key="13">
    <source>
        <dbReference type="SAM" id="MobiDB-lite"/>
    </source>
</evidence>
<evidence type="ECO:0000256" key="4">
    <source>
        <dbReference type="ARBA" id="ARBA00022729"/>
    </source>
</evidence>
<feature type="region of interest" description="Disordered" evidence="13">
    <location>
        <begin position="218"/>
        <end position="261"/>
    </location>
</feature>
<comment type="caution">
    <text evidence="12">Lacks conserved residue(s) required for the propagation of feature annotation.</text>
</comment>
<dbReference type="SMART" id="SM00180">
    <property type="entry name" value="EGF_Lam"/>
    <property type="match status" value="2"/>
</dbReference>
<keyword evidence="8" id="KW-0175">Coiled coil</keyword>
<evidence type="ECO:0000256" key="7">
    <source>
        <dbReference type="ARBA" id="ARBA00022889"/>
    </source>
</evidence>
<dbReference type="InterPro" id="IPR050440">
    <property type="entry name" value="Laminin/Netrin_ECM"/>
</dbReference>
<evidence type="ECO:0000256" key="10">
    <source>
        <dbReference type="ARBA" id="ARBA00023180"/>
    </source>
</evidence>
<protein>
    <recommendedName>
        <fullName evidence="14">Laminin EGF-like domain-containing protein</fullName>
    </recommendedName>
</protein>
<dbReference type="PANTHER" id="PTHR10574">
    <property type="entry name" value="NETRIN/LAMININ-RELATED"/>
    <property type="match status" value="1"/>
</dbReference>
<dbReference type="FunFam" id="2.10.25.10:FF:000065">
    <property type="entry name" value="Laminin subunit beta 1"/>
    <property type="match status" value="1"/>
</dbReference>
<keyword evidence="6" id="KW-0084">Basement membrane</keyword>
<keyword evidence="7" id="KW-0130">Cell adhesion</keyword>
<keyword evidence="9 12" id="KW-1015">Disulfide bond</keyword>
<accession>A0AAD5N7A4</accession>
<dbReference type="PANTHER" id="PTHR10574:SF444">
    <property type="entry name" value="BASEMENT MEMBRANE-SPECIFIC HEPARAN SULFATE PROTEOGLYCAN CORE PROTEIN"/>
    <property type="match status" value="1"/>
</dbReference>
<evidence type="ECO:0000313" key="16">
    <source>
        <dbReference type="Proteomes" id="UP001196413"/>
    </source>
</evidence>
<dbReference type="InterPro" id="IPR038289">
    <property type="entry name" value="DVA-1_sf"/>
</dbReference>
<evidence type="ECO:0000259" key="14">
    <source>
        <dbReference type="PROSITE" id="PS50027"/>
    </source>
</evidence>
<evidence type="ECO:0000256" key="3">
    <source>
        <dbReference type="ARBA" id="ARBA00022530"/>
    </source>
</evidence>
<dbReference type="Gene3D" id="1.10.533.30">
    <property type="entry name" value="Nematode polyprotein allergen ABA-1"/>
    <property type="match status" value="1"/>
</dbReference>
<dbReference type="FunFam" id="2.10.25.10:FF:000188">
    <property type="entry name" value="Laminin subunit gamma 2"/>
    <property type="match status" value="1"/>
</dbReference>
<keyword evidence="4" id="KW-0732">Signal</keyword>
<evidence type="ECO:0000256" key="12">
    <source>
        <dbReference type="PROSITE-ProRule" id="PRU00460"/>
    </source>
</evidence>
<sequence length="261" mass="28488">MFGDDNAEELEELREAGVMSKQKLAARLATHVSEVSNSVDRKRAESSLSICSRIYLGYDGSCECNGHASVCDSLRHYCLNCTGNTYGVQCEMCLESFTGNPSGGSECTPIEAEETSCNCNNHSDICDAEGKCQSCLHNTSGDHCERCAAGYYGDAKIGTGDDCTRCPCPDGGDCFVNEQNLVECHECPTGKHGIICEEDGAVQTDVQNVTQKVKEVKEEKKKKVMHRNETSEKFQRTKSDSTYSDMTNQTVIDNGYGKKDG</sequence>
<keyword evidence="11 12" id="KW-0424">Laminin EGF-like domain</keyword>
<feature type="disulfide bond" evidence="12">
    <location>
        <begin position="135"/>
        <end position="144"/>
    </location>
</feature>
<dbReference type="InterPro" id="IPR056863">
    <property type="entry name" value="LMN_ATRN_NET-like_EGF"/>
</dbReference>
<evidence type="ECO:0000256" key="8">
    <source>
        <dbReference type="ARBA" id="ARBA00023054"/>
    </source>
</evidence>
<dbReference type="PROSITE" id="PS01248">
    <property type="entry name" value="EGF_LAM_1"/>
    <property type="match status" value="1"/>
</dbReference>
<evidence type="ECO:0000256" key="1">
    <source>
        <dbReference type="ARBA" id="ARBA00004302"/>
    </source>
</evidence>
<feature type="compositionally biased region" description="Polar residues" evidence="13">
    <location>
        <begin position="240"/>
        <end position="252"/>
    </location>
</feature>
<dbReference type="CDD" id="cd00055">
    <property type="entry name" value="EGF_Lam"/>
    <property type="match status" value="2"/>
</dbReference>
<gene>
    <name evidence="15" type="ORF">KIN20_021675</name>
</gene>
<dbReference type="EMBL" id="JAHQIW010004394">
    <property type="protein sequence ID" value="KAJ1362206.1"/>
    <property type="molecule type" value="Genomic_DNA"/>
</dbReference>
<feature type="domain" description="Laminin EGF-like" evidence="14">
    <location>
        <begin position="117"/>
        <end position="165"/>
    </location>
</feature>
<evidence type="ECO:0000256" key="9">
    <source>
        <dbReference type="ARBA" id="ARBA00023157"/>
    </source>
</evidence>
<keyword evidence="5" id="KW-0677">Repeat</keyword>
<keyword evidence="2" id="KW-0964">Secreted</keyword>
<feature type="compositionally biased region" description="Basic and acidic residues" evidence="13">
    <location>
        <begin position="218"/>
        <end position="239"/>
    </location>
</feature>
<evidence type="ECO:0000256" key="6">
    <source>
        <dbReference type="ARBA" id="ARBA00022869"/>
    </source>
</evidence>
<reference evidence="15" key="1">
    <citation type="submission" date="2021-06" db="EMBL/GenBank/DDBJ databases">
        <title>Parelaphostrongylus tenuis whole genome reference sequence.</title>
        <authorList>
            <person name="Garwood T.J."/>
            <person name="Larsen P.A."/>
            <person name="Fountain-Jones N.M."/>
            <person name="Garbe J.R."/>
            <person name="Macchietto M.G."/>
            <person name="Kania S.A."/>
            <person name="Gerhold R.W."/>
            <person name="Richards J.E."/>
            <person name="Wolf T.M."/>
        </authorList>
    </citation>
    <scope>NUCLEOTIDE SEQUENCE</scope>
    <source>
        <strain evidence="15">MNPRO001-30</strain>
        <tissue evidence="15">Meninges</tissue>
    </source>
</reference>
<evidence type="ECO:0000256" key="5">
    <source>
        <dbReference type="ARBA" id="ARBA00022737"/>
    </source>
</evidence>
<dbReference type="InterPro" id="IPR002049">
    <property type="entry name" value="LE_dom"/>
</dbReference>
<dbReference type="GO" id="GO:0009887">
    <property type="term" value="P:animal organ morphogenesis"/>
    <property type="evidence" value="ECO:0007669"/>
    <property type="project" value="TreeGrafter"/>
</dbReference>
<dbReference type="SUPFAM" id="SSF57196">
    <property type="entry name" value="EGF/Laminin"/>
    <property type="match status" value="2"/>
</dbReference>
<dbReference type="Gene3D" id="2.10.25.10">
    <property type="entry name" value="Laminin"/>
    <property type="match status" value="2"/>
</dbReference>
<organism evidence="15 16">
    <name type="scientific">Parelaphostrongylus tenuis</name>
    <name type="common">Meningeal worm</name>
    <dbReference type="NCBI Taxonomy" id="148309"/>
    <lineage>
        <taxon>Eukaryota</taxon>
        <taxon>Metazoa</taxon>
        <taxon>Ecdysozoa</taxon>
        <taxon>Nematoda</taxon>
        <taxon>Chromadorea</taxon>
        <taxon>Rhabditida</taxon>
        <taxon>Rhabditina</taxon>
        <taxon>Rhabditomorpha</taxon>
        <taxon>Strongyloidea</taxon>
        <taxon>Metastrongylidae</taxon>
        <taxon>Parelaphostrongylus</taxon>
    </lineage>
</organism>
<dbReference type="PROSITE" id="PS50027">
    <property type="entry name" value="EGF_LAM_2"/>
    <property type="match status" value="1"/>
</dbReference>
<keyword evidence="16" id="KW-1185">Reference proteome</keyword>
<comment type="caution">
    <text evidence="15">The sequence shown here is derived from an EMBL/GenBank/DDBJ whole genome shotgun (WGS) entry which is preliminary data.</text>
</comment>
<dbReference type="GO" id="GO:0007155">
    <property type="term" value="P:cell adhesion"/>
    <property type="evidence" value="ECO:0007669"/>
    <property type="project" value="UniProtKB-KW"/>
</dbReference>
<comment type="subcellular location">
    <subcellularLocation>
        <location evidence="1">Secreted</location>
        <location evidence="1">Extracellular space</location>
        <location evidence="1">Extracellular matrix</location>
        <location evidence="1">Basement membrane</location>
    </subcellularLocation>
</comment>